<feature type="region of interest" description="Disordered" evidence="11">
    <location>
        <begin position="1"/>
        <end position="35"/>
    </location>
</feature>
<evidence type="ECO:0000256" key="8">
    <source>
        <dbReference type="ARBA" id="ARBA00022842"/>
    </source>
</evidence>
<feature type="domain" description="Phosphofructokinase" evidence="12">
    <location>
        <begin position="133"/>
        <end position="438"/>
    </location>
</feature>
<dbReference type="Pfam" id="PF00365">
    <property type="entry name" value="PFK"/>
    <property type="match status" value="1"/>
</dbReference>
<keyword evidence="8" id="KW-0460">Magnesium</keyword>
<evidence type="ECO:0000256" key="2">
    <source>
        <dbReference type="ARBA" id="ARBA00002659"/>
    </source>
</evidence>
<evidence type="ECO:0000256" key="10">
    <source>
        <dbReference type="ARBA" id="ARBA00048070"/>
    </source>
</evidence>
<evidence type="ECO:0000256" key="11">
    <source>
        <dbReference type="SAM" id="MobiDB-lite"/>
    </source>
</evidence>
<dbReference type="EMBL" id="JAMWBK010000004">
    <property type="protein sequence ID" value="KAJ8905738.1"/>
    <property type="molecule type" value="Genomic_DNA"/>
</dbReference>
<evidence type="ECO:0000256" key="5">
    <source>
        <dbReference type="ARBA" id="ARBA00022741"/>
    </source>
</evidence>
<proteinExistence type="predicted"/>
<dbReference type="InterPro" id="IPR035966">
    <property type="entry name" value="PKF_sf"/>
</dbReference>
<dbReference type="InterPro" id="IPR022953">
    <property type="entry name" value="ATP_PFK"/>
</dbReference>
<dbReference type="NCBIfam" id="NF005301">
    <property type="entry name" value="PRK06830.1"/>
    <property type="match status" value="1"/>
</dbReference>
<organism evidence="13 14">
    <name type="scientific">Rhodosorus marinus</name>
    <dbReference type="NCBI Taxonomy" id="101924"/>
    <lineage>
        <taxon>Eukaryota</taxon>
        <taxon>Rhodophyta</taxon>
        <taxon>Stylonematophyceae</taxon>
        <taxon>Stylonematales</taxon>
        <taxon>Stylonemataceae</taxon>
        <taxon>Rhodosorus</taxon>
    </lineage>
</organism>
<evidence type="ECO:0000256" key="7">
    <source>
        <dbReference type="ARBA" id="ARBA00022840"/>
    </source>
</evidence>
<keyword evidence="7" id="KW-0067">ATP-binding</keyword>
<keyword evidence="4" id="KW-0479">Metal-binding</keyword>
<accession>A0AAV8UXA4</accession>
<protein>
    <recommendedName>
        <fullName evidence="12">Phosphofructokinase domain-containing protein</fullName>
    </recommendedName>
</protein>
<evidence type="ECO:0000313" key="13">
    <source>
        <dbReference type="EMBL" id="KAJ8905738.1"/>
    </source>
</evidence>
<dbReference type="GO" id="GO:0046872">
    <property type="term" value="F:metal ion binding"/>
    <property type="evidence" value="ECO:0007669"/>
    <property type="project" value="UniProtKB-KW"/>
</dbReference>
<feature type="compositionally biased region" description="Basic and acidic residues" evidence="11">
    <location>
        <begin position="1"/>
        <end position="12"/>
    </location>
</feature>
<dbReference type="AlphaFoldDB" id="A0AAV8UXA4"/>
<evidence type="ECO:0000259" key="12">
    <source>
        <dbReference type="Pfam" id="PF00365"/>
    </source>
</evidence>
<keyword evidence="9" id="KW-0324">Glycolysis</keyword>
<evidence type="ECO:0000256" key="4">
    <source>
        <dbReference type="ARBA" id="ARBA00022723"/>
    </source>
</evidence>
<keyword evidence="14" id="KW-1185">Reference proteome</keyword>
<sequence length="494" mass="54615">MADKEAIEKMLDSQELDDREDMDGQNHPESILKSSKTMREIVVDDQKDSYSKILVPGSDREAFGSCPMIRDWANVGEYPSPLQATGNVSNFVSNHETVLVDIVAHKENETVSREFVRAGPREFIAFHPKTVKACIVTCGGLCPGLNTVVREIFFTLEKRYGVEEIYGIPYGYKGFHSKKLQIRKLTKRLVDTIHYKGGTFLGSSRGGHDTQLITDCIERYGFRHVYIIGGDGTHRGALKIYEEIRRRGLKVALVGVPKTIDNDVPLIDKSFGFDTAVEESQRAIRSAVVEAKSGIHGIGLVKLMGRHAGWICVYGTLSNRDVDICLVPEVPFELEGPRGLYQTIHDCIKAKGRCVIVVAEGAGMDHMQTGKEVERDPSGNVKLADIGLFLKAGINAWFSYNKIEVNLKYIDPTYMIRTVPPNGGDSLTCAILAQNAVHGAMAGFSGFSAGLINTHNVLIPIETLNNTKPKTIHEGSRMWQRVLDSTGQPSLRSH</sequence>
<evidence type="ECO:0000256" key="3">
    <source>
        <dbReference type="ARBA" id="ARBA00022679"/>
    </source>
</evidence>
<evidence type="ECO:0000256" key="9">
    <source>
        <dbReference type="ARBA" id="ARBA00023152"/>
    </source>
</evidence>
<dbReference type="InterPro" id="IPR050929">
    <property type="entry name" value="PFKA"/>
</dbReference>
<comment type="catalytic activity">
    <reaction evidence="10">
        <text>beta-D-fructose 6-phosphate + ATP = beta-D-fructose 1,6-bisphosphate + ADP + H(+)</text>
        <dbReference type="Rhea" id="RHEA:16109"/>
        <dbReference type="ChEBI" id="CHEBI:15378"/>
        <dbReference type="ChEBI" id="CHEBI:30616"/>
        <dbReference type="ChEBI" id="CHEBI:32966"/>
        <dbReference type="ChEBI" id="CHEBI:57634"/>
        <dbReference type="ChEBI" id="CHEBI:456216"/>
        <dbReference type="EC" id="2.7.1.11"/>
    </reaction>
</comment>
<evidence type="ECO:0000256" key="1">
    <source>
        <dbReference type="ARBA" id="ARBA00001946"/>
    </source>
</evidence>
<keyword evidence="6" id="KW-0418">Kinase</keyword>
<dbReference type="InterPro" id="IPR012004">
    <property type="entry name" value="PyroP-dep_PFK_TP0108"/>
</dbReference>
<dbReference type="GO" id="GO:0006002">
    <property type="term" value="P:fructose 6-phosphate metabolic process"/>
    <property type="evidence" value="ECO:0007669"/>
    <property type="project" value="InterPro"/>
</dbReference>
<keyword evidence="3" id="KW-0808">Transferase</keyword>
<dbReference type="PRINTS" id="PR00476">
    <property type="entry name" value="PHFRCTKINASE"/>
</dbReference>
<dbReference type="SUPFAM" id="SSF53784">
    <property type="entry name" value="Phosphofructokinase"/>
    <property type="match status" value="1"/>
</dbReference>
<dbReference type="PANTHER" id="PTHR45770">
    <property type="entry name" value="ATP-DEPENDENT 6-PHOSPHOFRUCTOKINASE 1"/>
    <property type="match status" value="1"/>
</dbReference>
<dbReference type="FunFam" id="3.40.50.450:FF:000002">
    <property type="entry name" value="ATP-dependent 6-phosphofructokinase"/>
    <property type="match status" value="1"/>
</dbReference>
<dbReference type="Proteomes" id="UP001157974">
    <property type="component" value="Unassembled WGS sequence"/>
</dbReference>
<reference evidence="13 14" key="1">
    <citation type="journal article" date="2023" name="Nat. Commun.">
        <title>Origin of minicircular mitochondrial genomes in red algae.</title>
        <authorList>
            <person name="Lee Y."/>
            <person name="Cho C.H."/>
            <person name="Lee Y.M."/>
            <person name="Park S.I."/>
            <person name="Yang J.H."/>
            <person name="West J.A."/>
            <person name="Bhattacharya D."/>
            <person name="Yoon H.S."/>
        </authorList>
    </citation>
    <scope>NUCLEOTIDE SEQUENCE [LARGE SCALE GENOMIC DNA]</scope>
    <source>
        <strain evidence="13 14">CCMP1338</strain>
        <tissue evidence="13">Whole cell</tissue>
    </source>
</reference>
<name>A0AAV8UXA4_9RHOD</name>
<comment type="caution">
    <text evidence="13">The sequence shown here is derived from an EMBL/GenBank/DDBJ whole genome shotgun (WGS) entry which is preliminary data.</text>
</comment>
<feature type="compositionally biased region" description="Acidic residues" evidence="11">
    <location>
        <begin position="14"/>
        <end position="23"/>
    </location>
</feature>
<dbReference type="GO" id="GO:0003872">
    <property type="term" value="F:6-phosphofructokinase activity"/>
    <property type="evidence" value="ECO:0007669"/>
    <property type="project" value="UniProtKB-EC"/>
</dbReference>
<keyword evidence="5" id="KW-0547">Nucleotide-binding</keyword>
<comment type="function">
    <text evidence="2">Catalyzes the phosphorylation of D-fructose 6-phosphate to fructose 1,6-bisphosphate by ATP, the first committing step of glycolysis.</text>
</comment>
<dbReference type="InterPro" id="IPR000023">
    <property type="entry name" value="Phosphofructokinase_dom"/>
</dbReference>
<comment type="cofactor">
    <cofactor evidence="1">
        <name>Mg(2+)</name>
        <dbReference type="ChEBI" id="CHEBI:18420"/>
    </cofactor>
</comment>
<dbReference type="PIRSF" id="PIRSF000534">
    <property type="entry name" value="PPi_PFK_TP0108"/>
    <property type="match status" value="1"/>
</dbReference>
<gene>
    <name evidence="13" type="ORF">NDN08_002243</name>
</gene>
<evidence type="ECO:0000256" key="6">
    <source>
        <dbReference type="ARBA" id="ARBA00022777"/>
    </source>
</evidence>
<dbReference type="GO" id="GO:0005524">
    <property type="term" value="F:ATP binding"/>
    <property type="evidence" value="ECO:0007669"/>
    <property type="project" value="UniProtKB-KW"/>
</dbReference>
<dbReference type="Gene3D" id="3.40.50.450">
    <property type="match status" value="1"/>
</dbReference>
<dbReference type="GO" id="GO:0005737">
    <property type="term" value="C:cytoplasm"/>
    <property type="evidence" value="ECO:0007669"/>
    <property type="project" value="UniProtKB-ARBA"/>
</dbReference>
<evidence type="ECO:0000313" key="14">
    <source>
        <dbReference type="Proteomes" id="UP001157974"/>
    </source>
</evidence>